<proteinExistence type="inferred from homology"/>
<dbReference type="EMBL" id="FNNC01000001">
    <property type="protein sequence ID" value="SDW10270.1"/>
    <property type="molecule type" value="Genomic_DNA"/>
</dbReference>
<gene>
    <name evidence="3" type="ORF">SAMN05421781_0453</name>
</gene>
<dbReference type="InterPro" id="IPR014729">
    <property type="entry name" value="Rossmann-like_a/b/a_fold"/>
</dbReference>
<feature type="domain" description="UspA" evidence="2">
    <location>
        <begin position="4"/>
        <end position="144"/>
    </location>
</feature>
<dbReference type="Pfam" id="PF00582">
    <property type="entry name" value="Usp"/>
    <property type="match status" value="1"/>
</dbReference>
<dbReference type="STRING" id="1122204.SAMN05421781_0453"/>
<organism evidence="3 4">
    <name type="scientific">Marinococcus luteus</name>
    <dbReference type="NCBI Taxonomy" id="1122204"/>
    <lineage>
        <taxon>Bacteria</taxon>
        <taxon>Bacillati</taxon>
        <taxon>Bacillota</taxon>
        <taxon>Bacilli</taxon>
        <taxon>Bacillales</taxon>
        <taxon>Bacillaceae</taxon>
        <taxon>Marinococcus</taxon>
    </lineage>
</organism>
<sequence>MKQYTHILAALDVLNNPSVDAFDEACRVAVKHGADLTLAYVFHYNEYSSLGWMDPIGIKRLYAEAEYQLEAYRRHAEEKGVSKAKAVLDNGAPKKRLVNQLCERIEPDLIVVGQSGGNVLEQAMQGNTVTKKVQKHAPCDVHVVDPAIASIQRAHTAPLQ</sequence>
<dbReference type="InterPro" id="IPR006016">
    <property type="entry name" value="UspA"/>
</dbReference>
<name>A0A1H2QTS7_9BACI</name>
<dbReference type="RefSeq" id="WP_091610607.1">
    <property type="nucleotide sequence ID" value="NZ_FNNC01000001.1"/>
</dbReference>
<dbReference type="PANTHER" id="PTHR46268:SF6">
    <property type="entry name" value="UNIVERSAL STRESS PROTEIN UP12"/>
    <property type="match status" value="1"/>
</dbReference>
<dbReference type="AlphaFoldDB" id="A0A1H2QTS7"/>
<evidence type="ECO:0000313" key="3">
    <source>
        <dbReference type="EMBL" id="SDW10270.1"/>
    </source>
</evidence>
<dbReference type="SUPFAM" id="SSF52402">
    <property type="entry name" value="Adenine nucleotide alpha hydrolases-like"/>
    <property type="match status" value="1"/>
</dbReference>
<keyword evidence="4" id="KW-1185">Reference proteome</keyword>
<comment type="similarity">
    <text evidence="1">Belongs to the universal stress protein A family.</text>
</comment>
<reference evidence="3 4" key="1">
    <citation type="submission" date="2016-10" db="EMBL/GenBank/DDBJ databases">
        <authorList>
            <person name="de Groot N.N."/>
        </authorList>
    </citation>
    <scope>NUCLEOTIDE SEQUENCE [LARGE SCALE GENOMIC DNA]</scope>
    <source>
        <strain evidence="3 4">DSM 23126</strain>
    </source>
</reference>
<accession>A0A1H2QTS7</accession>
<evidence type="ECO:0000256" key="1">
    <source>
        <dbReference type="ARBA" id="ARBA00008791"/>
    </source>
</evidence>
<dbReference type="OrthoDB" id="2965288at2"/>
<dbReference type="CDD" id="cd00293">
    <property type="entry name" value="USP-like"/>
    <property type="match status" value="1"/>
</dbReference>
<dbReference type="Proteomes" id="UP000199488">
    <property type="component" value="Unassembled WGS sequence"/>
</dbReference>
<protein>
    <submittedName>
        <fullName evidence="3">Nucleotide-binding universal stress protein, UspA family</fullName>
    </submittedName>
</protein>
<dbReference type="Gene3D" id="3.40.50.620">
    <property type="entry name" value="HUPs"/>
    <property type="match status" value="1"/>
</dbReference>
<evidence type="ECO:0000259" key="2">
    <source>
        <dbReference type="Pfam" id="PF00582"/>
    </source>
</evidence>
<dbReference type="PANTHER" id="PTHR46268">
    <property type="entry name" value="STRESS RESPONSE PROTEIN NHAX"/>
    <property type="match status" value="1"/>
</dbReference>
<evidence type="ECO:0000313" key="4">
    <source>
        <dbReference type="Proteomes" id="UP000199488"/>
    </source>
</evidence>